<keyword evidence="4" id="KW-1185">Reference proteome</keyword>
<name>A0AAD7NQQ5_9AGAR</name>
<feature type="region of interest" description="Disordered" evidence="1">
    <location>
        <begin position="372"/>
        <end position="411"/>
    </location>
</feature>
<protein>
    <submittedName>
        <fullName evidence="3">Uncharacterized protein</fullName>
    </submittedName>
</protein>
<feature type="region of interest" description="Disordered" evidence="1">
    <location>
        <begin position="238"/>
        <end position="264"/>
    </location>
</feature>
<keyword evidence="2" id="KW-0812">Transmembrane</keyword>
<keyword evidence="2" id="KW-0472">Membrane</keyword>
<feature type="compositionally biased region" description="Low complexity" evidence="1">
    <location>
        <begin position="247"/>
        <end position="263"/>
    </location>
</feature>
<reference evidence="3" key="1">
    <citation type="submission" date="2023-03" db="EMBL/GenBank/DDBJ databases">
        <title>Massive genome expansion in bonnet fungi (Mycena s.s.) driven by repeated elements and novel gene families across ecological guilds.</title>
        <authorList>
            <consortium name="Lawrence Berkeley National Laboratory"/>
            <person name="Harder C.B."/>
            <person name="Miyauchi S."/>
            <person name="Viragh M."/>
            <person name="Kuo A."/>
            <person name="Thoen E."/>
            <person name="Andreopoulos B."/>
            <person name="Lu D."/>
            <person name="Skrede I."/>
            <person name="Drula E."/>
            <person name="Henrissat B."/>
            <person name="Morin E."/>
            <person name="Kohler A."/>
            <person name="Barry K."/>
            <person name="LaButti K."/>
            <person name="Morin E."/>
            <person name="Salamov A."/>
            <person name="Lipzen A."/>
            <person name="Mereny Z."/>
            <person name="Hegedus B."/>
            <person name="Baldrian P."/>
            <person name="Stursova M."/>
            <person name="Weitz H."/>
            <person name="Taylor A."/>
            <person name="Grigoriev I.V."/>
            <person name="Nagy L.G."/>
            <person name="Martin F."/>
            <person name="Kauserud H."/>
        </authorList>
    </citation>
    <scope>NUCLEOTIDE SEQUENCE</scope>
    <source>
        <strain evidence="3">CBHHK182m</strain>
    </source>
</reference>
<keyword evidence="2" id="KW-1133">Transmembrane helix</keyword>
<evidence type="ECO:0000256" key="1">
    <source>
        <dbReference type="SAM" id="MobiDB-lite"/>
    </source>
</evidence>
<dbReference type="Proteomes" id="UP001215598">
    <property type="component" value="Unassembled WGS sequence"/>
</dbReference>
<feature type="region of interest" description="Disordered" evidence="1">
    <location>
        <begin position="276"/>
        <end position="335"/>
    </location>
</feature>
<feature type="compositionally biased region" description="Polar residues" evidence="1">
    <location>
        <begin position="325"/>
        <end position="335"/>
    </location>
</feature>
<comment type="caution">
    <text evidence="3">The sequence shown here is derived from an EMBL/GenBank/DDBJ whole genome shotgun (WGS) entry which is preliminary data.</text>
</comment>
<sequence length="411" mass="43629">MRIPQSRPSPVAGGVLTNSKRSNVTVGWISPLQFDIFAPGPMLAKWASPMIDLPCFKLCKASSTSDSRRDMGPSEPGSCGAPVWPAIIESAGVYEATVTMPEVIAAGGYYLQMEDRSENKMRSPVFTLSPDGASTSEPLAGVEPQAQAPFAPANSPAASPTSMVSPLYPGSPIATSAFPPPSAFSQVPPAATFDPDPNVLSAKSAPSPAAFAVPLSAVAAIVLIASALLIKHRRKIAAQRARDSQRPSRASSYKSSASHGSGSEVDHALHVLSRHHGYSRDQKPRLDSFPYPAYAQWNPPADGHTASRGDPNPPAQRPRLPPIATNGSFMSTGSDPPTHAVLANYILPSPPLRTSASTPRCLLPAPQQLHLRDNAGRDNPLGSPPADRHPSERDLYARVESKLSMYRPRHT</sequence>
<dbReference type="AlphaFoldDB" id="A0AAD7NQQ5"/>
<feature type="compositionally biased region" description="Basic and acidic residues" evidence="1">
    <location>
        <begin position="386"/>
        <end position="401"/>
    </location>
</feature>
<accession>A0AAD7NQQ5</accession>
<dbReference type="EMBL" id="JARKIB010000016">
    <property type="protein sequence ID" value="KAJ7770602.1"/>
    <property type="molecule type" value="Genomic_DNA"/>
</dbReference>
<proteinExistence type="predicted"/>
<organism evidence="3 4">
    <name type="scientific">Mycena metata</name>
    <dbReference type="NCBI Taxonomy" id="1033252"/>
    <lineage>
        <taxon>Eukaryota</taxon>
        <taxon>Fungi</taxon>
        <taxon>Dikarya</taxon>
        <taxon>Basidiomycota</taxon>
        <taxon>Agaricomycotina</taxon>
        <taxon>Agaricomycetes</taxon>
        <taxon>Agaricomycetidae</taxon>
        <taxon>Agaricales</taxon>
        <taxon>Marasmiineae</taxon>
        <taxon>Mycenaceae</taxon>
        <taxon>Mycena</taxon>
    </lineage>
</organism>
<gene>
    <name evidence="3" type="ORF">B0H16DRAFT_217979</name>
</gene>
<evidence type="ECO:0000313" key="3">
    <source>
        <dbReference type="EMBL" id="KAJ7770602.1"/>
    </source>
</evidence>
<feature type="compositionally biased region" description="Pro residues" evidence="1">
    <location>
        <begin position="311"/>
        <end position="321"/>
    </location>
</feature>
<feature type="transmembrane region" description="Helical" evidence="2">
    <location>
        <begin position="209"/>
        <end position="230"/>
    </location>
</feature>
<evidence type="ECO:0000313" key="4">
    <source>
        <dbReference type="Proteomes" id="UP001215598"/>
    </source>
</evidence>
<evidence type="ECO:0000256" key="2">
    <source>
        <dbReference type="SAM" id="Phobius"/>
    </source>
</evidence>